<sequence length="209" mass="24226">MEKLKYKLPTHAELKHIDIDLDKLQAATDALASDYVDVRTANPALCDNHMKLVSQVYDNFEQINLTELNGKLQPYTSSIKERLRRGEEKLYNKPTEKYLNSYFKEITDQFKCDKMRVRITKLDGHTNVPYHIDYDPSYATRVVVPIYSNPKVRNKFKVRGEEVNTYLEEGKAYFLNTGFAHGVYNEGDEPRIAFTFSLDGTDDITDIKL</sequence>
<reference evidence="2" key="1">
    <citation type="submission" date="2018-05" db="EMBL/GenBank/DDBJ databases">
        <authorList>
            <person name="Lanie J.A."/>
            <person name="Ng W.-L."/>
            <person name="Kazmierczak K.M."/>
            <person name="Andrzejewski T.M."/>
            <person name="Davidsen T.M."/>
            <person name="Wayne K.J."/>
            <person name="Tettelin H."/>
            <person name="Glass J.I."/>
            <person name="Rusch D."/>
            <person name="Podicherti R."/>
            <person name="Tsui H.-C.T."/>
            <person name="Winkler M.E."/>
        </authorList>
    </citation>
    <scope>NUCLEOTIDE SEQUENCE</scope>
</reference>
<dbReference type="AlphaFoldDB" id="A0A382EMU8"/>
<dbReference type="SUPFAM" id="SSF51197">
    <property type="entry name" value="Clavaminate synthase-like"/>
    <property type="match status" value="1"/>
</dbReference>
<dbReference type="EMBL" id="UINC01045408">
    <property type="protein sequence ID" value="SVB52136.1"/>
    <property type="molecule type" value="Genomic_DNA"/>
</dbReference>
<evidence type="ECO:0000313" key="2">
    <source>
        <dbReference type="EMBL" id="SVB52136.1"/>
    </source>
</evidence>
<protein>
    <recommendedName>
        <fullName evidence="1">Aspartyl/asparaginy/proline hydroxylase domain-containing protein</fullName>
    </recommendedName>
</protein>
<gene>
    <name evidence="2" type="ORF">METZ01_LOCUS204990</name>
</gene>
<dbReference type="InterPro" id="IPR007803">
    <property type="entry name" value="Asp/Arg/Pro-Hydrxlase"/>
</dbReference>
<dbReference type="Pfam" id="PF05118">
    <property type="entry name" value="Asp_Arg_Hydrox"/>
    <property type="match status" value="1"/>
</dbReference>
<proteinExistence type="predicted"/>
<name>A0A382EMU8_9ZZZZ</name>
<accession>A0A382EMU8</accession>
<organism evidence="2">
    <name type="scientific">marine metagenome</name>
    <dbReference type="NCBI Taxonomy" id="408172"/>
    <lineage>
        <taxon>unclassified sequences</taxon>
        <taxon>metagenomes</taxon>
        <taxon>ecological metagenomes</taxon>
    </lineage>
</organism>
<feature type="domain" description="Aspartyl/asparaginy/proline hydroxylase" evidence="1">
    <location>
        <begin position="107"/>
        <end position="196"/>
    </location>
</feature>
<dbReference type="Gene3D" id="2.60.120.330">
    <property type="entry name" value="B-lactam Antibiotic, Isopenicillin N Synthase, Chain"/>
    <property type="match status" value="1"/>
</dbReference>
<dbReference type="InterPro" id="IPR027443">
    <property type="entry name" value="IPNS-like_sf"/>
</dbReference>
<evidence type="ECO:0000259" key="1">
    <source>
        <dbReference type="Pfam" id="PF05118"/>
    </source>
</evidence>